<protein>
    <submittedName>
        <fullName evidence="1">Uncharacterized protein</fullName>
    </submittedName>
</protein>
<gene>
    <name evidence="1" type="ORF">K466DRAFT_607447</name>
</gene>
<accession>A0A5C3NMQ9</accession>
<dbReference type="AlphaFoldDB" id="A0A5C3NMQ9"/>
<evidence type="ECO:0000313" key="2">
    <source>
        <dbReference type="Proteomes" id="UP000308197"/>
    </source>
</evidence>
<name>A0A5C3NMQ9_9APHY</name>
<dbReference type="EMBL" id="ML212920">
    <property type="protein sequence ID" value="TFK77987.1"/>
    <property type="molecule type" value="Genomic_DNA"/>
</dbReference>
<sequence>MDTGPSRGASPLASPSRSLIPIALHVEFALVCIPGLASEVPARPSMASGQADVVLRIPIPQAGLVLLRSRRRRC</sequence>
<reference evidence="1 2" key="1">
    <citation type="journal article" date="2019" name="Nat. Ecol. Evol.">
        <title>Megaphylogeny resolves global patterns of mushroom evolution.</title>
        <authorList>
            <person name="Varga T."/>
            <person name="Krizsan K."/>
            <person name="Foldi C."/>
            <person name="Dima B."/>
            <person name="Sanchez-Garcia M."/>
            <person name="Sanchez-Ramirez S."/>
            <person name="Szollosi G.J."/>
            <person name="Szarkandi J.G."/>
            <person name="Papp V."/>
            <person name="Albert L."/>
            <person name="Andreopoulos W."/>
            <person name="Angelini C."/>
            <person name="Antonin V."/>
            <person name="Barry K.W."/>
            <person name="Bougher N.L."/>
            <person name="Buchanan P."/>
            <person name="Buyck B."/>
            <person name="Bense V."/>
            <person name="Catcheside P."/>
            <person name="Chovatia M."/>
            <person name="Cooper J."/>
            <person name="Damon W."/>
            <person name="Desjardin D."/>
            <person name="Finy P."/>
            <person name="Geml J."/>
            <person name="Haridas S."/>
            <person name="Hughes K."/>
            <person name="Justo A."/>
            <person name="Karasinski D."/>
            <person name="Kautmanova I."/>
            <person name="Kiss B."/>
            <person name="Kocsube S."/>
            <person name="Kotiranta H."/>
            <person name="LaButti K.M."/>
            <person name="Lechner B.E."/>
            <person name="Liimatainen K."/>
            <person name="Lipzen A."/>
            <person name="Lukacs Z."/>
            <person name="Mihaltcheva S."/>
            <person name="Morgado L.N."/>
            <person name="Niskanen T."/>
            <person name="Noordeloos M.E."/>
            <person name="Ohm R.A."/>
            <person name="Ortiz-Santana B."/>
            <person name="Ovrebo C."/>
            <person name="Racz N."/>
            <person name="Riley R."/>
            <person name="Savchenko A."/>
            <person name="Shiryaev A."/>
            <person name="Soop K."/>
            <person name="Spirin V."/>
            <person name="Szebenyi C."/>
            <person name="Tomsovsky M."/>
            <person name="Tulloss R.E."/>
            <person name="Uehling J."/>
            <person name="Grigoriev I.V."/>
            <person name="Vagvolgyi C."/>
            <person name="Papp T."/>
            <person name="Martin F.M."/>
            <person name="Miettinen O."/>
            <person name="Hibbett D.S."/>
            <person name="Nagy L.G."/>
        </authorList>
    </citation>
    <scope>NUCLEOTIDE SEQUENCE [LARGE SCALE GENOMIC DNA]</scope>
    <source>
        <strain evidence="1 2">HHB13444</strain>
    </source>
</reference>
<evidence type="ECO:0000313" key="1">
    <source>
        <dbReference type="EMBL" id="TFK77987.1"/>
    </source>
</evidence>
<organism evidence="1 2">
    <name type="scientific">Polyporus arcularius HHB13444</name>
    <dbReference type="NCBI Taxonomy" id="1314778"/>
    <lineage>
        <taxon>Eukaryota</taxon>
        <taxon>Fungi</taxon>
        <taxon>Dikarya</taxon>
        <taxon>Basidiomycota</taxon>
        <taxon>Agaricomycotina</taxon>
        <taxon>Agaricomycetes</taxon>
        <taxon>Polyporales</taxon>
        <taxon>Polyporaceae</taxon>
        <taxon>Polyporus</taxon>
    </lineage>
</organism>
<dbReference type="InParanoid" id="A0A5C3NMQ9"/>
<keyword evidence="2" id="KW-1185">Reference proteome</keyword>
<dbReference type="Proteomes" id="UP000308197">
    <property type="component" value="Unassembled WGS sequence"/>
</dbReference>
<proteinExistence type="predicted"/>